<dbReference type="EMBL" id="QGTJ01000001">
    <property type="protein sequence ID" value="PWV65928.1"/>
    <property type="molecule type" value="Genomic_DNA"/>
</dbReference>
<proteinExistence type="predicted"/>
<dbReference type="AlphaFoldDB" id="A0A317N1Z6"/>
<accession>A0A317N1Z6</accession>
<name>A0A317N1Z6_9GAMM</name>
<evidence type="ECO:0000313" key="1">
    <source>
        <dbReference type="EMBL" id="PWV65928.1"/>
    </source>
</evidence>
<organism evidence="1 2">
    <name type="scientific">Plasticicumulans acidivorans</name>
    <dbReference type="NCBI Taxonomy" id="886464"/>
    <lineage>
        <taxon>Bacteria</taxon>
        <taxon>Pseudomonadati</taxon>
        <taxon>Pseudomonadota</taxon>
        <taxon>Gammaproteobacteria</taxon>
        <taxon>Candidatus Competibacteraceae</taxon>
        <taxon>Plasticicumulans</taxon>
    </lineage>
</organism>
<protein>
    <submittedName>
        <fullName evidence="1">Uncharacterized protein</fullName>
    </submittedName>
</protein>
<gene>
    <name evidence="1" type="ORF">C7443_101414</name>
</gene>
<dbReference type="Proteomes" id="UP000246569">
    <property type="component" value="Unassembled WGS sequence"/>
</dbReference>
<sequence>MCREKSEATSGALVLGGSLKDELRRHAYERCRHFFLYLFYYRALLAKLNAPPYSLGLKPQDLLYVNATHQIDEGYRSTDTDYYAFDAKDANIIDKSCAACGRMDAAHFCNLGIDAGMRSKLAAIASKDKVVFCFYECLKTICGNTRLLPQRVNIGPDKCIDRFHGELATAIIKSGKPPLSSAHLKEYLQGAAKVFAEYSDTQQKKGNLGIVACVEAYCECYKHDGDDLWSMLYGNYISECSISLYQLSAGDFITL</sequence>
<evidence type="ECO:0000313" key="2">
    <source>
        <dbReference type="Proteomes" id="UP000246569"/>
    </source>
</evidence>
<reference evidence="1 2" key="1">
    <citation type="submission" date="2018-05" db="EMBL/GenBank/DDBJ databases">
        <title>Genomic Encyclopedia of Type Strains, Phase IV (KMG-IV): sequencing the most valuable type-strain genomes for metagenomic binning, comparative biology and taxonomic classification.</title>
        <authorList>
            <person name="Goeker M."/>
        </authorList>
    </citation>
    <scope>NUCLEOTIDE SEQUENCE [LARGE SCALE GENOMIC DNA]</scope>
    <source>
        <strain evidence="1 2">DSM 23606</strain>
    </source>
</reference>
<comment type="caution">
    <text evidence="1">The sequence shown here is derived from an EMBL/GenBank/DDBJ whole genome shotgun (WGS) entry which is preliminary data.</text>
</comment>
<keyword evidence="2" id="KW-1185">Reference proteome</keyword>